<dbReference type="CDD" id="cd06533">
    <property type="entry name" value="Glyco_transf_WecG_TagA"/>
    <property type="match status" value="1"/>
</dbReference>
<dbReference type="Proteomes" id="UP000679220">
    <property type="component" value="Unassembled WGS sequence"/>
</dbReference>
<sequence length="247" mass="28781">MKKRDSEIDILGYNVFKGKLDSESFFEGNVKIVVNTINAYSYVMAKSDSSFRYALTNSDILLPDGFPIQLASHFLRGTRIEKIAGEDIFKHLMFNANIEKQKVFFLGASESTLTKIINRAQEEYSDVCIEAYSPPFKRTFTEEDNRIMIEKVNSFYPDILFVGMTAPKQEKWVESNKSQINASIICSIGAVFDFYAGTVQRPSQFWIRLRLEWFIRLLKEPRRLWKRYLVYSPKFFIDVFKAKFKGT</sequence>
<gene>
    <name evidence="3" type="ORF">KDU71_17550</name>
</gene>
<reference evidence="3" key="2">
    <citation type="submission" date="2021-04" db="EMBL/GenBank/DDBJ databases">
        <authorList>
            <person name="Zhang T."/>
            <person name="Zhang Y."/>
            <person name="Lu D."/>
            <person name="Zuo D."/>
            <person name="Du Z."/>
        </authorList>
    </citation>
    <scope>NUCLEOTIDE SEQUENCE</scope>
    <source>
        <strain evidence="3">JR1</strain>
    </source>
</reference>
<comment type="caution">
    <text evidence="3">The sequence shown here is derived from an EMBL/GenBank/DDBJ whole genome shotgun (WGS) entry which is preliminary data.</text>
</comment>
<dbReference type="PANTHER" id="PTHR34136">
    <property type="match status" value="1"/>
</dbReference>
<dbReference type="PANTHER" id="PTHR34136:SF1">
    <property type="entry name" value="UDP-N-ACETYL-D-MANNOSAMINURONIC ACID TRANSFERASE"/>
    <property type="match status" value="1"/>
</dbReference>
<dbReference type="NCBIfam" id="TIGR00696">
    <property type="entry name" value="wecG_tagA_cpsF"/>
    <property type="match status" value="1"/>
</dbReference>
<accession>A0A941F6M9</accession>
<proteinExistence type="predicted"/>
<evidence type="ECO:0000313" key="3">
    <source>
        <dbReference type="EMBL" id="MBR8537377.1"/>
    </source>
</evidence>
<dbReference type="InterPro" id="IPR004629">
    <property type="entry name" value="WecG_TagA_CpsF"/>
</dbReference>
<evidence type="ECO:0000256" key="1">
    <source>
        <dbReference type="ARBA" id="ARBA00022676"/>
    </source>
</evidence>
<keyword evidence="4" id="KW-1185">Reference proteome</keyword>
<dbReference type="Pfam" id="PF03808">
    <property type="entry name" value="Glyco_tran_WecG"/>
    <property type="match status" value="1"/>
</dbReference>
<name>A0A941F6M9_9BACT</name>
<organism evidence="3 4">
    <name type="scientific">Carboxylicivirga sediminis</name>
    <dbReference type="NCBI Taxonomy" id="2006564"/>
    <lineage>
        <taxon>Bacteria</taxon>
        <taxon>Pseudomonadati</taxon>
        <taxon>Bacteroidota</taxon>
        <taxon>Bacteroidia</taxon>
        <taxon>Marinilabiliales</taxon>
        <taxon>Marinilabiliaceae</taxon>
        <taxon>Carboxylicivirga</taxon>
    </lineage>
</organism>
<dbReference type="GO" id="GO:0016758">
    <property type="term" value="F:hexosyltransferase activity"/>
    <property type="evidence" value="ECO:0007669"/>
    <property type="project" value="TreeGrafter"/>
</dbReference>
<dbReference type="EMBL" id="JAGTAR010000031">
    <property type="protein sequence ID" value="MBR8537377.1"/>
    <property type="molecule type" value="Genomic_DNA"/>
</dbReference>
<evidence type="ECO:0000313" key="4">
    <source>
        <dbReference type="Proteomes" id="UP000679220"/>
    </source>
</evidence>
<dbReference type="AlphaFoldDB" id="A0A941F6M9"/>
<evidence type="ECO:0000256" key="2">
    <source>
        <dbReference type="ARBA" id="ARBA00022679"/>
    </source>
</evidence>
<dbReference type="RefSeq" id="WP_212192401.1">
    <property type="nucleotide sequence ID" value="NZ_JAGTAR010000031.1"/>
</dbReference>
<protein>
    <submittedName>
        <fullName evidence="3">WecB/TagA/CpsF family glycosyltransferase</fullName>
    </submittedName>
</protein>
<keyword evidence="2" id="KW-0808">Transferase</keyword>
<keyword evidence="1" id="KW-0328">Glycosyltransferase</keyword>
<reference evidence="3" key="1">
    <citation type="journal article" date="2018" name="Int. J. Syst. Evol. Microbiol.">
        <title>Carboxylicivirga sediminis sp. nov., isolated from coastal sediment.</title>
        <authorList>
            <person name="Wang F.Q."/>
            <person name="Ren L.H."/>
            <person name="Zou R.J."/>
            <person name="Sun Y.Z."/>
            <person name="Liu X.J."/>
            <person name="Jiang F."/>
            <person name="Liu L.J."/>
        </authorList>
    </citation>
    <scope>NUCLEOTIDE SEQUENCE</scope>
    <source>
        <strain evidence="3">JR1</strain>
    </source>
</reference>